<proteinExistence type="predicted"/>
<evidence type="ECO:0000313" key="2">
    <source>
        <dbReference type="Proteomes" id="UP000430146"/>
    </source>
</evidence>
<accession>A0A5S9RD25</accession>
<evidence type="ECO:0000313" key="1">
    <source>
        <dbReference type="EMBL" id="CAA0138210.1"/>
    </source>
</evidence>
<dbReference type="EMBL" id="CACSIP010000076">
    <property type="protein sequence ID" value="CAA0138210.1"/>
    <property type="molecule type" value="Genomic_DNA"/>
</dbReference>
<reference evidence="1 2" key="1">
    <citation type="submission" date="2019-11" db="EMBL/GenBank/DDBJ databases">
        <authorList>
            <person name="Holert J."/>
        </authorList>
    </citation>
    <scope>NUCLEOTIDE SEQUENCE [LARGE SCALE GENOMIC DNA]</scope>
    <source>
        <strain evidence="1">BC8_1</strain>
    </source>
</reference>
<name>A0A5S9RD25_MYCVN</name>
<dbReference type="Proteomes" id="UP000430146">
    <property type="component" value="Unassembled WGS sequence"/>
</dbReference>
<dbReference type="AlphaFoldDB" id="A0A5S9RD25"/>
<gene>
    <name evidence="1" type="ORF">AELLOGFF_02392</name>
</gene>
<sequence length="1123" mass="125600">MSLSAWMSDHEHEWRERLKPVRLVVESDFTADEVRAAHKRYGAAARQLFLRGWTYEQFIKRFPALTVFVLVGHAALEYDQGRYWDSFWDELGMGRDADFENELRAKLFGLLDKFSLARSPRIERERAFRYVMTLTMHAGIPAHCLADLLLVINTHISQGRPATGAAVVEWLEEPGKEHRLDTLDVPVRNFLLNGAEFAIDILDRIIEFVEAAAADPTLLDRYLDSSTTGLPDVLLHELIKQLREEPLDFEPKRLTSRGSRQPAITYDVDDDEIVLELPAPGADPDLPWRVSFDGDVRHVRPTRKWGGDAQSAKTAVPGPVREIVMAHPSVPSMSLPLVVKSDPLLVFEKSGRWVPRRDGLKDCAWAIFPEAYALVDSYTKEAVEASDMGSPAGWRGWRSVFVELDDIAGLQLLAADGTEIGSPRTVRKDARPSFRLGEAIPGVYSADGRTVYGSRPWVMLPPSHSDPGPEWTVRVRRLGEPEWLVEEKWRAEGVETCVDPLDEAETSQLGLFEIVVTGPLGSDARCVVFMAEGLTATFDTWVRVPQDGGLSPCTADVSAESFTVLPAQPIAFDSRRLDAQAQLEDNKNAVALVVRPPHVEIRSGEVGSPAAWRMTAEVCDPEDFAQNRFVAIRAPGIDSVVFGYVSPHGDLLQGDPSPRRRQGDVFECRTQQFADTVRSHPAGRIVATLTSSDASVEVAVLHAQPKRLASDVRLDEDKLIFSDIADLDDLAVYVWSTTAPWRPAEVLTVVDGTAALPSFLIEAGALRCQLFVDDPWMLIEPPSTPSDSAFNVEQWGWREDGTPAEVKLSRYLGSERSAPKEVGAIPEVWAAMAQLHADSRTDRFEGLIELLEENPRRALESLGDSTIAAGDKMAMLIRSELVNQDYSAEETLNELHAHPWFGCMVELADLPSLFHRRDEVREERKQTLAYLRDRGGLPLIDLLRTGMNSHADWACFDDNVYRWTRVDGAQIEAKLQEIQQVPRAQLHPESLRAGVYEAFCRRREWVSTGWSTNYAQQLSFVVNPIKKVSRPSYEAVAARCERVRRIDHTENPWILMSVESLTLALLARLEAHGRIGGQYLNRGLLVDWARLAQLCPVMVSNDILIAEALILHERRVDFVGEGV</sequence>
<organism evidence="1 2">
    <name type="scientific">Mycolicibacterium vanbaalenii</name>
    <name type="common">Mycobacterium vanbaalenii</name>
    <dbReference type="NCBI Taxonomy" id="110539"/>
    <lineage>
        <taxon>Bacteria</taxon>
        <taxon>Bacillati</taxon>
        <taxon>Actinomycetota</taxon>
        <taxon>Actinomycetes</taxon>
        <taxon>Mycobacteriales</taxon>
        <taxon>Mycobacteriaceae</taxon>
        <taxon>Mycolicibacterium</taxon>
    </lineage>
</organism>
<dbReference type="OrthoDB" id="3886596at2"/>
<keyword evidence="2" id="KW-1185">Reference proteome</keyword>
<protein>
    <submittedName>
        <fullName evidence="1">Uncharacterized protein</fullName>
    </submittedName>
</protein>